<keyword evidence="2" id="KW-1185">Reference proteome</keyword>
<evidence type="ECO:0000313" key="2">
    <source>
        <dbReference type="Proteomes" id="UP000321578"/>
    </source>
</evidence>
<dbReference type="EMBL" id="VORO01000007">
    <property type="protein sequence ID" value="TXD89424.1"/>
    <property type="molecule type" value="Genomic_DNA"/>
</dbReference>
<dbReference type="RefSeq" id="WP_147086177.1">
    <property type="nucleotide sequence ID" value="NZ_VORM01000006.1"/>
</dbReference>
<dbReference type="Proteomes" id="UP000321578">
    <property type="component" value="Unassembled WGS sequence"/>
</dbReference>
<reference evidence="1 2" key="1">
    <citation type="submission" date="2019-08" db="EMBL/GenBank/DDBJ databases">
        <title>Genomes of Subsaximicrobium wynnwilliamsii strains.</title>
        <authorList>
            <person name="Bowman J.P."/>
        </authorList>
    </citation>
    <scope>NUCLEOTIDE SEQUENCE [LARGE SCALE GENOMIC DNA]</scope>
    <source>
        <strain evidence="1 2">2-80-2</strain>
    </source>
</reference>
<dbReference type="SUPFAM" id="SSF50022">
    <property type="entry name" value="ISP domain"/>
    <property type="match status" value="1"/>
</dbReference>
<proteinExistence type="predicted"/>
<dbReference type="OrthoDB" id="1201186at2"/>
<accession>A0A5C6ZJD1</accession>
<evidence type="ECO:0008006" key="3">
    <source>
        <dbReference type="Google" id="ProtNLM"/>
    </source>
</evidence>
<comment type="caution">
    <text evidence="1">The sequence shown here is derived from an EMBL/GenBank/DDBJ whole genome shotgun (WGS) entry which is preliminary data.</text>
</comment>
<evidence type="ECO:0000313" key="1">
    <source>
        <dbReference type="EMBL" id="TXD89424.1"/>
    </source>
</evidence>
<protein>
    <recommendedName>
        <fullName evidence="3">Rieske domain-containing protein</fullName>
    </recommendedName>
</protein>
<dbReference type="AlphaFoldDB" id="A0A5C6ZJD1"/>
<dbReference type="GO" id="GO:0051537">
    <property type="term" value="F:2 iron, 2 sulfur cluster binding"/>
    <property type="evidence" value="ECO:0007669"/>
    <property type="project" value="InterPro"/>
</dbReference>
<sequence length="141" mass="15711">MKKLMLLLSFLILNSCSDDNRINNCNYLQNLGINRTLNLNLPSNGQLLFPLSPVYIPNEGNAGIYVIRTVSGQYRAWDAADPNHPQENCSFMERDGIVVTCGCVDENKYDLVTGQSRNEPLPCGLKEYRVTVSGNNLLVSN</sequence>
<gene>
    <name evidence="1" type="ORF">ESY86_08555</name>
</gene>
<dbReference type="InterPro" id="IPR036922">
    <property type="entry name" value="Rieske_2Fe-2S_sf"/>
</dbReference>
<name>A0A5C6ZJD1_9FLAO</name>
<organism evidence="1 2">
    <name type="scientific">Subsaximicrobium wynnwilliamsii</name>
    <dbReference type="NCBI Taxonomy" id="291179"/>
    <lineage>
        <taxon>Bacteria</taxon>
        <taxon>Pseudomonadati</taxon>
        <taxon>Bacteroidota</taxon>
        <taxon>Flavobacteriia</taxon>
        <taxon>Flavobacteriales</taxon>
        <taxon>Flavobacteriaceae</taxon>
        <taxon>Subsaximicrobium</taxon>
    </lineage>
</organism>